<dbReference type="AlphaFoldDB" id="A0AAD4R9H8"/>
<protein>
    <submittedName>
        <fullName evidence="3">Uncharacterized protein</fullName>
    </submittedName>
</protein>
<proteinExistence type="predicted"/>
<accession>A0AAD4R9H8</accession>
<feature type="compositionally biased region" description="Pro residues" evidence="1">
    <location>
        <begin position="177"/>
        <end position="195"/>
    </location>
</feature>
<evidence type="ECO:0000256" key="1">
    <source>
        <dbReference type="SAM" id="MobiDB-lite"/>
    </source>
</evidence>
<name>A0AAD4R9H8_9BILA</name>
<evidence type="ECO:0000313" key="4">
    <source>
        <dbReference type="Proteomes" id="UP001201812"/>
    </source>
</evidence>
<dbReference type="Proteomes" id="UP001201812">
    <property type="component" value="Unassembled WGS sequence"/>
</dbReference>
<keyword evidence="4" id="KW-1185">Reference proteome</keyword>
<reference evidence="3" key="1">
    <citation type="submission" date="2022-01" db="EMBL/GenBank/DDBJ databases">
        <title>Genome Sequence Resource for Two Populations of Ditylenchus destructor, the Migratory Endoparasitic Phytonematode.</title>
        <authorList>
            <person name="Zhang H."/>
            <person name="Lin R."/>
            <person name="Xie B."/>
        </authorList>
    </citation>
    <scope>NUCLEOTIDE SEQUENCE</scope>
    <source>
        <strain evidence="3">BazhouSP</strain>
    </source>
</reference>
<sequence length="381" mass="42099">MAWNQHIHKTVLIFLHVFFFADYIPYNEQIGIRSVSAQFGQDPCCCCCPCPPPMPMQQPPMPMCCCPPPPMQMMPPPPPIICCCPPPMPPPPPPIQQMMPPMGQMGPPPCCCCPQPPSMFGQQQQMGPPPCPPCPPPQQQPQFGPQQQFGPPPCNCPPICIRLSFGDGFAPAGSGPQPGPQPVQQPPQYQPPPTPQFGSQLPPQGQQQCCCCTCTCQPQAGFGQKKRRRRRRRQAQFFPTFFDTSFTQPPMPNAQPSFEEPLPFGPMPKHIYFPPANTNSQPCTCSCPCESQPIERPQSVFNQNGEMFSQVVPPPFDQLPATFWQQFFTSNGKASPNFGGENSIHPTFDAPQMSAPKAVMNGNIKTLSELFMNPKDYALEK</sequence>
<feature type="chain" id="PRO_5042275030" evidence="2">
    <location>
        <begin position="24"/>
        <end position="381"/>
    </location>
</feature>
<comment type="caution">
    <text evidence="3">The sequence shown here is derived from an EMBL/GenBank/DDBJ whole genome shotgun (WGS) entry which is preliminary data.</text>
</comment>
<keyword evidence="2" id="KW-0732">Signal</keyword>
<feature type="signal peptide" evidence="2">
    <location>
        <begin position="1"/>
        <end position="23"/>
    </location>
</feature>
<feature type="region of interest" description="Disordered" evidence="1">
    <location>
        <begin position="167"/>
        <end position="201"/>
    </location>
</feature>
<evidence type="ECO:0000313" key="3">
    <source>
        <dbReference type="EMBL" id="KAI1726165.1"/>
    </source>
</evidence>
<organism evidence="3 4">
    <name type="scientific">Ditylenchus destructor</name>
    <dbReference type="NCBI Taxonomy" id="166010"/>
    <lineage>
        <taxon>Eukaryota</taxon>
        <taxon>Metazoa</taxon>
        <taxon>Ecdysozoa</taxon>
        <taxon>Nematoda</taxon>
        <taxon>Chromadorea</taxon>
        <taxon>Rhabditida</taxon>
        <taxon>Tylenchina</taxon>
        <taxon>Tylenchomorpha</taxon>
        <taxon>Sphaerularioidea</taxon>
        <taxon>Anguinidae</taxon>
        <taxon>Anguininae</taxon>
        <taxon>Ditylenchus</taxon>
    </lineage>
</organism>
<gene>
    <name evidence="3" type="ORF">DdX_02864</name>
</gene>
<dbReference type="EMBL" id="JAKKPZ010000002">
    <property type="protein sequence ID" value="KAI1726165.1"/>
    <property type="molecule type" value="Genomic_DNA"/>
</dbReference>
<evidence type="ECO:0000256" key="2">
    <source>
        <dbReference type="SAM" id="SignalP"/>
    </source>
</evidence>